<dbReference type="GO" id="GO:0006749">
    <property type="term" value="P:glutathione metabolic process"/>
    <property type="evidence" value="ECO:0000318"/>
    <property type="project" value="GO_Central"/>
</dbReference>
<protein>
    <recommendedName>
        <fullName evidence="2">glutathione transferase</fullName>
        <ecNumber evidence="2">2.5.1.18</ecNumber>
    </recommendedName>
</protein>
<evidence type="ECO:0000256" key="4">
    <source>
        <dbReference type="ARBA" id="ARBA00047960"/>
    </source>
</evidence>
<dbReference type="EC" id="2.5.1.18" evidence="2"/>
<dbReference type="PANTHER" id="PTHR43900:SF47">
    <property type="entry name" value="GLUTATHIONE S-TRANSFERASE F6-RELATED"/>
    <property type="match status" value="1"/>
</dbReference>
<dbReference type="PROSITE" id="PS50405">
    <property type="entry name" value="GST_CTER"/>
    <property type="match status" value="1"/>
</dbReference>
<dbReference type="FunFam" id="1.20.1050.10:FF:000004">
    <property type="entry name" value="Glutathione S-transferase F2"/>
    <property type="match status" value="1"/>
</dbReference>
<dbReference type="InterPro" id="IPR004046">
    <property type="entry name" value="GST_C"/>
</dbReference>
<proteinExistence type="inferred from homology"/>
<dbReference type="Proteomes" id="UP000017836">
    <property type="component" value="Unassembled WGS sequence"/>
</dbReference>
<keyword evidence="7" id="KW-1185">Reference proteome</keyword>
<dbReference type="GO" id="GO:0009636">
    <property type="term" value="P:response to toxic substance"/>
    <property type="evidence" value="ECO:0007669"/>
    <property type="project" value="UniProtKB-ARBA"/>
</dbReference>
<dbReference type="InterPro" id="IPR036282">
    <property type="entry name" value="Glutathione-S-Trfase_C_sf"/>
</dbReference>
<keyword evidence="3" id="KW-0808">Transferase</keyword>
<dbReference type="PANTHER" id="PTHR43900">
    <property type="entry name" value="GLUTATHIONE S-TRANSFERASE RHO"/>
    <property type="match status" value="1"/>
</dbReference>
<dbReference type="InterPro" id="IPR034347">
    <property type="entry name" value="GST_Phi_C"/>
</dbReference>
<comment type="catalytic activity">
    <reaction evidence="4">
        <text>RX + glutathione = an S-substituted glutathione + a halide anion + H(+)</text>
        <dbReference type="Rhea" id="RHEA:16437"/>
        <dbReference type="ChEBI" id="CHEBI:15378"/>
        <dbReference type="ChEBI" id="CHEBI:16042"/>
        <dbReference type="ChEBI" id="CHEBI:17792"/>
        <dbReference type="ChEBI" id="CHEBI:57925"/>
        <dbReference type="ChEBI" id="CHEBI:90779"/>
        <dbReference type="EC" id="2.5.1.18"/>
    </reaction>
</comment>
<dbReference type="CDD" id="cd03187">
    <property type="entry name" value="GST_C_Phi"/>
    <property type="match status" value="1"/>
</dbReference>
<dbReference type="Gramene" id="ERN17000">
    <property type="protein sequence ID" value="ERN17000"/>
    <property type="gene ID" value="AMTR_s00057p00212410"/>
</dbReference>
<organism evidence="6 7">
    <name type="scientific">Amborella trichopoda</name>
    <dbReference type="NCBI Taxonomy" id="13333"/>
    <lineage>
        <taxon>Eukaryota</taxon>
        <taxon>Viridiplantae</taxon>
        <taxon>Streptophyta</taxon>
        <taxon>Embryophyta</taxon>
        <taxon>Tracheophyta</taxon>
        <taxon>Spermatophyta</taxon>
        <taxon>Magnoliopsida</taxon>
        <taxon>Amborellales</taxon>
        <taxon>Amborellaceae</taxon>
        <taxon>Amborella</taxon>
    </lineage>
</organism>
<dbReference type="InterPro" id="IPR010987">
    <property type="entry name" value="Glutathione-S-Trfase_C-like"/>
</dbReference>
<evidence type="ECO:0000259" key="5">
    <source>
        <dbReference type="PROSITE" id="PS50405"/>
    </source>
</evidence>
<reference evidence="7" key="1">
    <citation type="journal article" date="2013" name="Science">
        <title>The Amborella genome and the evolution of flowering plants.</title>
        <authorList>
            <consortium name="Amborella Genome Project"/>
        </authorList>
    </citation>
    <scope>NUCLEOTIDE SEQUENCE [LARGE SCALE GENOMIC DNA]</scope>
</reference>
<accession>U5D444</accession>
<feature type="domain" description="GST C-terminal" evidence="5">
    <location>
        <begin position="43"/>
        <end position="173"/>
    </location>
</feature>
<dbReference type="AlphaFoldDB" id="U5D444"/>
<evidence type="ECO:0000313" key="7">
    <source>
        <dbReference type="Proteomes" id="UP000017836"/>
    </source>
</evidence>
<gene>
    <name evidence="6" type="ORF">AMTR_s00057p00212410</name>
</gene>
<dbReference type="GO" id="GO:0004364">
    <property type="term" value="F:glutathione transferase activity"/>
    <property type="evidence" value="ECO:0000318"/>
    <property type="project" value="GO_Central"/>
</dbReference>
<dbReference type="Pfam" id="PF00043">
    <property type="entry name" value="GST_C"/>
    <property type="match status" value="1"/>
</dbReference>
<dbReference type="GO" id="GO:0005737">
    <property type="term" value="C:cytoplasm"/>
    <property type="evidence" value="ECO:0000318"/>
    <property type="project" value="GO_Central"/>
</dbReference>
<comment type="similarity">
    <text evidence="1">Belongs to the GST superfamily. Phi family.</text>
</comment>
<sequence length="173" mass="19444">MHTALAIRINKKNLTYNYAESRAITNYIAHKYKEQGTELVGTDLSEMAVNAVWMEVESHHFDGPSSKLVWELCVKAMLGIPVDETVVEEATGKLNEVLDVYESMLAKKKYLGGDKFSLVDLHHLPNIRYVMHTSKASLFTSRPHLSAWWSDISSRPAWTKAVALSDAVIPKKA</sequence>
<dbReference type="Gene3D" id="1.20.1050.10">
    <property type="match status" value="1"/>
</dbReference>
<dbReference type="EMBL" id="KI392405">
    <property type="protein sequence ID" value="ERN17000.1"/>
    <property type="molecule type" value="Genomic_DNA"/>
</dbReference>
<name>U5D444_AMBTC</name>
<dbReference type="SUPFAM" id="SSF47616">
    <property type="entry name" value="GST C-terminal domain-like"/>
    <property type="match status" value="1"/>
</dbReference>
<evidence type="ECO:0000256" key="2">
    <source>
        <dbReference type="ARBA" id="ARBA00012452"/>
    </source>
</evidence>
<dbReference type="eggNOG" id="KOG0867">
    <property type="taxonomic scope" value="Eukaryota"/>
</dbReference>
<evidence type="ECO:0000256" key="1">
    <source>
        <dbReference type="ARBA" id="ARBA00010128"/>
    </source>
</evidence>
<dbReference type="GO" id="GO:0043295">
    <property type="term" value="F:glutathione binding"/>
    <property type="evidence" value="ECO:0000318"/>
    <property type="project" value="GO_Central"/>
</dbReference>
<dbReference type="HOGENOM" id="CLU_011226_5_5_1"/>
<dbReference type="OMA" id="AAYHNTV"/>
<evidence type="ECO:0000256" key="3">
    <source>
        <dbReference type="ARBA" id="ARBA00022679"/>
    </source>
</evidence>
<evidence type="ECO:0000313" key="6">
    <source>
        <dbReference type="EMBL" id="ERN17000.1"/>
    </source>
</evidence>
<dbReference type="STRING" id="13333.U5D444"/>